<dbReference type="WBParaSite" id="RSKR_0001143400.1">
    <property type="protein sequence ID" value="RSKR_0001143400.1"/>
    <property type="gene ID" value="RSKR_0001143400"/>
</dbReference>
<dbReference type="Proteomes" id="UP000095286">
    <property type="component" value="Unplaced"/>
</dbReference>
<evidence type="ECO:0000313" key="1">
    <source>
        <dbReference type="Proteomes" id="UP000095286"/>
    </source>
</evidence>
<proteinExistence type="predicted"/>
<sequence>MDDNSIKLRCEWIGNFWCDTSLACVPTEANCFIGEGSDISIDPCKSAKCSHGCQTVGLAAKCVCPQNMFLLHDNLSCQDFSVCKINEISCDHHCQIFYGKVVCSCNEGFSKVDDTKCVPMQNEHFLTDHQREVMVLGKTDYLDERSGGHLEVTDKSVAYTDSDLDVSTTTIASIATCTNDTHFCQNNGTCMEKEILYCQCLDGFSGER</sequence>
<protein>
    <submittedName>
        <fullName evidence="2">EGF-like domain-containing protein</fullName>
    </submittedName>
</protein>
<evidence type="ECO:0000313" key="2">
    <source>
        <dbReference type="WBParaSite" id="RSKR_0001143400.1"/>
    </source>
</evidence>
<name>A0AC35UGZ3_9BILA</name>
<accession>A0AC35UGZ3</accession>
<organism evidence="1 2">
    <name type="scientific">Rhabditophanes sp. KR3021</name>
    <dbReference type="NCBI Taxonomy" id="114890"/>
    <lineage>
        <taxon>Eukaryota</taxon>
        <taxon>Metazoa</taxon>
        <taxon>Ecdysozoa</taxon>
        <taxon>Nematoda</taxon>
        <taxon>Chromadorea</taxon>
        <taxon>Rhabditida</taxon>
        <taxon>Tylenchina</taxon>
        <taxon>Panagrolaimomorpha</taxon>
        <taxon>Strongyloidoidea</taxon>
        <taxon>Alloionematidae</taxon>
        <taxon>Rhabditophanes</taxon>
    </lineage>
</organism>
<reference evidence="2" key="1">
    <citation type="submission" date="2016-11" db="UniProtKB">
        <authorList>
            <consortium name="WormBaseParasite"/>
        </authorList>
    </citation>
    <scope>IDENTIFICATION</scope>
    <source>
        <strain evidence="2">KR3021</strain>
    </source>
</reference>